<dbReference type="NCBIfam" id="TIGR02983">
    <property type="entry name" value="SigE-fam_strep"/>
    <property type="match status" value="1"/>
</dbReference>
<feature type="domain" description="RNA polymerase sigma factor 70 region 4 type 2" evidence="8">
    <location>
        <begin position="140"/>
        <end position="190"/>
    </location>
</feature>
<proteinExistence type="inferred from homology"/>
<dbReference type="Proteomes" id="UP000239415">
    <property type="component" value="Unassembled WGS sequence"/>
</dbReference>
<gene>
    <name evidence="9" type="ORF">CLV67_101179</name>
</gene>
<dbReference type="SUPFAM" id="SSF88659">
    <property type="entry name" value="Sigma3 and sigma4 domains of RNA polymerase sigma factors"/>
    <property type="match status" value="1"/>
</dbReference>
<dbReference type="AlphaFoldDB" id="A0A2T0KNZ5"/>
<evidence type="ECO:0000313" key="9">
    <source>
        <dbReference type="EMBL" id="PRX25464.1"/>
    </source>
</evidence>
<evidence type="ECO:0000256" key="1">
    <source>
        <dbReference type="ARBA" id="ARBA00010641"/>
    </source>
</evidence>
<dbReference type="Pfam" id="PF04542">
    <property type="entry name" value="Sigma70_r2"/>
    <property type="match status" value="1"/>
</dbReference>
<keyword evidence="4" id="KW-0238">DNA-binding</keyword>
<evidence type="ECO:0000256" key="6">
    <source>
        <dbReference type="SAM" id="MobiDB-lite"/>
    </source>
</evidence>
<dbReference type="Gene3D" id="1.10.1740.10">
    <property type="match status" value="1"/>
</dbReference>
<keyword evidence="2" id="KW-0805">Transcription regulation</keyword>
<dbReference type="InterPro" id="IPR013325">
    <property type="entry name" value="RNA_pol_sigma_r2"/>
</dbReference>
<keyword evidence="10" id="KW-1185">Reference proteome</keyword>
<dbReference type="PANTHER" id="PTHR43133">
    <property type="entry name" value="RNA POLYMERASE ECF-TYPE SIGMA FACTO"/>
    <property type="match status" value="1"/>
</dbReference>
<feature type="compositionally biased region" description="Polar residues" evidence="6">
    <location>
        <begin position="1"/>
        <end position="21"/>
    </location>
</feature>
<evidence type="ECO:0000256" key="4">
    <source>
        <dbReference type="ARBA" id="ARBA00023125"/>
    </source>
</evidence>
<sequence length="206" mass="23010">MGARNLSSLSSHRGVDQTSSPESPPYPLTVRNGELSDLGTEYAFRRFFDDHHTDLSRLAYLVTGDSQAADDLAADAFVEVWRHWERVQTADSPTAYARGIVTNLARQWIKKQTRERTGLLRLGLLRRDRGESDTPAVLDVRAALQRLPQRRRECVILRYAFDVPEREVASILGISVGAVKSHTSRGAAQLSEFLRGMPLMMGGHHG</sequence>
<dbReference type="Pfam" id="PF08281">
    <property type="entry name" value="Sigma70_r4_2"/>
    <property type="match status" value="1"/>
</dbReference>
<dbReference type="GO" id="GO:0003677">
    <property type="term" value="F:DNA binding"/>
    <property type="evidence" value="ECO:0007669"/>
    <property type="project" value="UniProtKB-KW"/>
</dbReference>
<dbReference type="GO" id="GO:0016987">
    <property type="term" value="F:sigma factor activity"/>
    <property type="evidence" value="ECO:0007669"/>
    <property type="project" value="UniProtKB-KW"/>
</dbReference>
<evidence type="ECO:0000313" key="10">
    <source>
        <dbReference type="Proteomes" id="UP000239415"/>
    </source>
</evidence>
<dbReference type="InterPro" id="IPR014284">
    <property type="entry name" value="RNA_pol_sigma-70_dom"/>
</dbReference>
<accession>A0A2T0KNZ5</accession>
<dbReference type="InterPro" id="IPR007627">
    <property type="entry name" value="RNA_pol_sigma70_r2"/>
</dbReference>
<dbReference type="InterPro" id="IPR013249">
    <property type="entry name" value="RNA_pol_sigma70_r4_t2"/>
</dbReference>
<dbReference type="InterPro" id="IPR014325">
    <property type="entry name" value="RNA_pol_sigma-E_actinobac"/>
</dbReference>
<dbReference type="InterPro" id="IPR039425">
    <property type="entry name" value="RNA_pol_sigma-70-like"/>
</dbReference>
<dbReference type="NCBIfam" id="TIGR02937">
    <property type="entry name" value="sigma70-ECF"/>
    <property type="match status" value="1"/>
</dbReference>
<keyword evidence="3" id="KW-0731">Sigma factor</keyword>
<dbReference type="GO" id="GO:0006352">
    <property type="term" value="P:DNA-templated transcription initiation"/>
    <property type="evidence" value="ECO:0007669"/>
    <property type="project" value="InterPro"/>
</dbReference>
<dbReference type="InterPro" id="IPR036388">
    <property type="entry name" value="WH-like_DNA-bd_sf"/>
</dbReference>
<reference evidence="9 10" key="1">
    <citation type="submission" date="2018-03" db="EMBL/GenBank/DDBJ databases">
        <title>Genomic Encyclopedia of Archaeal and Bacterial Type Strains, Phase II (KMG-II): from individual species to whole genera.</title>
        <authorList>
            <person name="Goeker M."/>
        </authorList>
    </citation>
    <scope>NUCLEOTIDE SEQUENCE [LARGE SCALE GENOMIC DNA]</scope>
    <source>
        <strain evidence="9 10">DSM 43146</strain>
    </source>
</reference>
<organism evidence="9 10">
    <name type="scientific">Actinoplanes italicus</name>
    <dbReference type="NCBI Taxonomy" id="113567"/>
    <lineage>
        <taxon>Bacteria</taxon>
        <taxon>Bacillati</taxon>
        <taxon>Actinomycetota</taxon>
        <taxon>Actinomycetes</taxon>
        <taxon>Micromonosporales</taxon>
        <taxon>Micromonosporaceae</taxon>
        <taxon>Actinoplanes</taxon>
    </lineage>
</organism>
<evidence type="ECO:0000259" key="7">
    <source>
        <dbReference type="Pfam" id="PF04542"/>
    </source>
</evidence>
<evidence type="ECO:0000256" key="5">
    <source>
        <dbReference type="ARBA" id="ARBA00023163"/>
    </source>
</evidence>
<evidence type="ECO:0000256" key="2">
    <source>
        <dbReference type="ARBA" id="ARBA00023015"/>
    </source>
</evidence>
<keyword evidence="5" id="KW-0804">Transcription</keyword>
<comment type="caution">
    <text evidence="9">The sequence shown here is derived from an EMBL/GenBank/DDBJ whole genome shotgun (WGS) entry which is preliminary data.</text>
</comment>
<dbReference type="InterPro" id="IPR013324">
    <property type="entry name" value="RNA_pol_sigma_r3/r4-like"/>
</dbReference>
<feature type="region of interest" description="Disordered" evidence="6">
    <location>
        <begin position="1"/>
        <end position="32"/>
    </location>
</feature>
<dbReference type="Gene3D" id="1.10.10.10">
    <property type="entry name" value="Winged helix-like DNA-binding domain superfamily/Winged helix DNA-binding domain"/>
    <property type="match status" value="1"/>
</dbReference>
<name>A0A2T0KNZ5_9ACTN</name>
<dbReference type="CDD" id="cd06171">
    <property type="entry name" value="Sigma70_r4"/>
    <property type="match status" value="1"/>
</dbReference>
<protein>
    <submittedName>
        <fullName evidence="9">RNA polymerase sigma-70 factor (Sigma-E family)</fullName>
    </submittedName>
</protein>
<evidence type="ECO:0000256" key="3">
    <source>
        <dbReference type="ARBA" id="ARBA00023082"/>
    </source>
</evidence>
<dbReference type="SUPFAM" id="SSF88946">
    <property type="entry name" value="Sigma2 domain of RNA polymerase sigma factors"/>
    <property type="match status" value="1"/>
</dbReference>
<comment type="similarity">
    <text evidence="1">Belongs to the sigma-70 factor family. ECF subfamily.</text>
</comment>
<dbReference type="PANTHER" id="PTHR43133:SF50">
    <property type="entry name" value="ECF RNA POLYMERASE SIGMA FACTOR SIGM"/>
    <property type="match status" value="1"/>
</dbReference>
<dbReference type="EMBL" id="PVMZ01000001">
    <property type="protein sequence ID" value="PRX25464.1"/>
    <property type="molecule type" value="Genomic_DNA"/>
</dbReference>
<feature type="domain" description="RNA polymerase sigma-70 region 2" evidence="7">
    <location>
        <begin position="48"/>
        <end position="114"/>
    </location>
</feature>
<evidence type="ECO:0000259" key="8">
    <source>
        <dbReference type="Pfam" id="PF08281"/>
    </source>
</evidence>